<dbReference type="AlphaFoldDB" id="A0A4Z1NI22"/>
<keyword evidence="1" id="KW-0539">Nucleus</keyword>
<dbReference type="InterPro" id="IPR036864">
    <property type="entry name" value="Zn2-C6_fun-type_DNA-bd_sf"/>
</dbReference>
<sequence length="309" mass="34761">MSSPHRASSQPSDHADNARKRVCKACDRCRLKKSKCDGASPCLRCKADNAICVFGERKKSHDKVYPKGYVEMLEQQQSQLVAGLRELYRRLQEGENWPGKPLKTNTTGGHPLTHDILERLDLLHSTNDAPIKHEGFEDDLSILQQRCFATNGDVSTQRKSSISEESEPSLASDHSSHGIPSPARTMSLADAWSRQELPHTPPMQHSPYLSSSQISPRTKFEPAPYHVNTIPTIAQKRGFDQMQLLQTDNWQMPPYDQPMDLDSFATQYTQANFDSLLYNQFSSQGQGPGQDLMWDDMNDYINVNALGQA</sequence>
<feature type="region of interest" description="Disordered" evidence="2">
    <location>
        <begin position="153"/>
        <end position="184"/>
    </location>
</feature>
<dbReference type="CDD" id="cd00067">
    <property type="entry name" value="GAL4"/>
    <property type="match status" value="1"/>
</dbReference>
<dbReference type="FunFam" id="4.10.240.10:FF:000013">
    <property type="entry name" value="C6 transcription factor, putative"/>
    <property type="match status" value="1"/>
</dbReference>
<feature type="compositionally biased region" description="Polar residues" evidence="2">
    <location>
        <begin position="207"/>
        <end position="216"/>
    </location>
</feature>
<dbReference type="InterPro" id="IPR052783">
    <property type="entry name" value="Metabolic/Drug-Res_Regulator"/>
</dbReference>
<evidence type="ECO:0000313" key="4">
    <source>
        <dbReference type="EMBL" id="TID14209.1"/>
    </source>
</evidence>
<dbReference type="Gene3D" id="4.10.240.10">
    <property type="entry name" value="Zn(2)-C6 fungal-type DNA-binding domain"/>
    <property type="match status" value="1"/>
</dbReference>
<dbReference type="Pfam" id="PF00172">
    <property type="entry name" value="Zn_clus"/>
    <property type="match status" value="1"/>
</dbReference>
<dbReference type="PANTHER" id="PTHR47655:SF3">
    <property type="entry name" value="ZN(II)2CYS6 TRANSCRIPTION FACTOR (EUROFUNG)"/>
    <property type="match status" value="1"/>
</dbReference>
<dbReference type="GO" id="GO:0008270">
    <property type="term" value="F:zinc ion binding"/>
    <property type="evidence" value="ECO:0007669"/>
    <property type="project" value="InterPro"/>
</dbReference>
<evidence type="ECO:0000259" key="3">
    <source>
        <dbReference type="PROSITE" id="PS50048"/>
    </source>
</evidence>
<name>A0A4Z1NI22_9PEZI</name>
<dbReference type="PROSITE" id="PS50048">
    <property type="entry name" value="ZN2_CY6_FUNGAL_2"/>
    <property type="match status" value="1"/>
</dbReference>
<comment type="caution">
    <text evidence="4">The sequence shown here is derived from an EMBL/GenBank/DDBJ whole genome shotgun (WGS) entry which is preliminary data.</text>
</comment>
<evidence type="ECO:0000256" key="2">
    <source>
        <dbReference type="SAM" id="MobiDB-lite"/>
    </source>
</evidence>
<protein>
    <submittedName>
        <fullName evidence="4">C6 transcription factor</fullName>
    </submittedName>
</protein>
<feature type="domain" description="Zn(2)-C6 fungal-type" evidence="3">
    <location>
        <begin position="25"/>
        <end position="54"/>
    </location>
</feature>
<dbReference type="OrthoDB" id="4151048at2759"/>
<accession>A0A4Z1NI22</accession>
<dbReference type="SMART" id="SM00066">
    <property type="entry name" value="GAL4"/>
    <property type="match status" value="1"/>
</dbReference>
<dbReference type="PROSITE" id="PS00463">
    <property type="entry name" value="ZN2_CY6_FUNGAL_1"/>
    <property type="match status" value="1"/>
</dbReference>
<feature type="region of interest" description="Disordered" evidence="2">
    <location>
        <begin position="197"/>
        <end position="217"/>
    </location>
</feature>
<dbReference type="Proteomes" id="UP000298493">
    <property type="component" value="Unassembled WGS sequence"/>
</dbReference>
<evidence type="ECO:0000256" key="1">
    <source>
        <dbReference type="ARBA" id="ARBA00023242"/>
    </source>
</evidence>
<dbReference type="EMBL" id="SNSC02000023">
    <property type="protein sequence ID" value="TID14209.1"/>
    <property type="molecule type" value="Genomic_DNA"/>
</dbReference>
<reference evidence="4 5" key="1">
    <citation type="submission" date="2019-04" db="EMBL/GenBank/DDBJ databases">
        <title>High contiguity whole genome sequence and gene annotation resource for two Venturia nashicola isolates.</title>
        <authorList>
            <person name="Prokchorchik M."/>
            <person name="Won K."/>
            <person name="Lee Y."/>
            <person name="Choi E.D."/>
            <person name="Segonzac C."/>
            <person name="Sohn K.H."/>
        </authorList>
    </citation>
    <scope>NUCLEOTIDE SEQUENCE [LARGE SCALE GENOMIC DNA]</scope>
    <source>
        <strain evidence="4 5">PRI2</strain>
    </source>
</reference>
<dbReference type="PANTHER" id="PTHR47655">
    <property type="entry name" value="QUINIC ACID UTILIZATION ACTIVATOR"/>
    <property type="match status" value="1"/>
</dbReference>
<proteinExistence type="predicted"/>
<dbReference type="SUPFAM" id="SSF57701">
    <property type="entry name" value="Zn2/Cys6 DNA-binding domain"/>
    <property type="match status" value="1"/>
</dbReference>
<dbReference type="STRING" id="86259.A0A4Z1NI22"/>
<evidence type="ECO:0000313" key="5">
    <source>
        <dbReference type="Proteomes" id="UP000298493"/>
    </source>
</evidence>
<dbReference type="InterPro" id="IPR001138">
    <property type="entry name" value="Zn2Cys6_DnaBD"/>
</dbReference>
<organism evidence="4 5">
    <name type="scientific">Venturia nashicola</name>
    <dbReference type="NCBI Taxonomy" id="86259"/>
    <lineage>
        <taxon>Eukaryota</taxon>
        <taxon>Fungi</taxon>
        <taxon>Dikarya</taxon>
        <taxon>Ascomycota</taxon>
        <taxon>Pezizomycotina</taxon>
        <taxon>Dothideomycetes</taxon>
        <taxon>Pleosporomycetidae</taxon>
        <taxon>Venturiales</taxon>
        <taxon>Venturiaceae</taxon>
        <taxon>Venturia</taxon>
    </lineage>
</organism>
<dbReference type="GO" id="GO:0000981">
    <property type="term" value="F:DNA-binding transcription factor activity, RNA polymerase II-specific"/>
    <property type="evidence" value="ECO:0007669"/>
    <property type="project" value="InterPro"/>
</dbReference>
<keyword evidence="5" id="KW-1185">Reference proteome</keyword>
<gene>
    <name evidence="4" type="ORF">E6O75_ATG09288</name>
</gene>